<proteinExistence type="predicted"/>
<comment type="caution">
    <text evidence="2">The sequence shown here is derived from an EMBL/GenBank/DDBJ whole genome shotgun (WGS) entry which is preliminary data.</text>
</comment>
<dbReference type="Proteomes" id="UP000777482">
    <property type="component" value="Unassembled WGS sequence"/>
</dbReference>
<evidence type="ECO:0000313" key="3">
    <source>
        <dbReference type="Proteomes" id="UP000777482"/>
    </source>
</evidence>
<feature type="compositionally biased region" description="Polar residues" evidence="1">
    <location>
        <begin position="170"/>
        <end position="183"/>
    </location>
</feature>
<sequence length="262" mass="28202">MANVGLPQPSSHLTDMLRCCAPTLRYLAISSLRDIDAGEFRRAFEVLIERGAALETLVVGFLTEQQVSALQTSSASAQTSGGNASFNAAASEEEGRPLLSRLPVLENLTFTLPLPTLPLLLAFPPSLRKLTIRPPYARPSGTSVREHSRSSLLSVLSRTSGSTTSNPTTGQVTPATPSRSTTLEGGADGGIRRMSVTLEQLEEEEAAVVAIEEALAQGAGPELEEIRWECKALRSARGRIELAMEKRKERRAVVRQNATPIQ</sequence>
<dbReference type="AlphaFoldDB" id="A0A9P7B8Y9"/>
<evidence type="ECO:0000313" key="2">
    <source>
        <dbReference type="EMBL" id="KAG0666662.1"/>
    </source>
</evidence>
<dbReference type="EMBL" id="PUHQ01000004">
    <property type="protein sequence ID" value="KAG0666662.1"/>
    <property type="molecule type" value="Genomic_DNA"/>
</dbReference>
<reference evidence="2 3" key="1">
    <citation type="submission" date="2020-11" db="EMBL/GenBank/DDBJ databases">
        <title>Kefir isolates.</title>
        <authorList>
            <person name="Marcisauskas S."/>
            <person name="Kim Y."/>
            <person name="Blasche S."/>
        </authorList>
    </citation>
    <scope>NUCLEOTIDE SEQUENCE [LARGE SCALE GENOMIC DNA]</scope>
    <source>
        <strain evidence="2 3">KR</strain>
    </source>
</reference>
<accession>A0A9P7B8Y9</accession>
<dbReference type="OrthoDB" id="2533326at2759"/>
<protein>
    <submittedName>
        <fullName evidence="2">Uncharacterized protein</fullName>
    </submittedName>
</protein>
<keyword evidence="3" id="KW-1185">Reference proteome</keyword>
<feature type="compositionally biased region" description="Low complexity" evidence="1">
    <location>
        <begin position="150"/>
        <end position="169"/>
    </location>
</feature>
<name>A0A9P7B8Y9_RHOMI</name>
<feature type="region of interest" description="Disordered" evidence="1">
    <location>
        <begin position="134"/>
        <end position="191"/>
    </location>
</feature>
<organism evidence="2 3">
    <name type="scientific">Rhodotorula mucilaginosa</name>
    <name type="common">Yeast</name>
    <name type="synonym">Rhodotorula rubra</name>
    <dbReference type="NCBI Taxonomy" id="5537"/>
    <lineage>
        <taxon>Eukaryota</taxon>
        <taxon>Fungi</taxon>
        <taxon>Dikarya</taxon>
        <taxon>Basidiomycota</taxon>
        <taxon>Pucciniomycotina</taxon>
        <taxon>Microbotryomycetes</taxon>
        <taxon>Sporidiobolales</taxon>
        <taxon>Sporidiobolaceae</taxon>
        <taxon>Rhodotorula</taxon>
    </lineage>
</organism>
<evidence type="ECO:0000256" key="1">
    <source>
        <dbReference type="SAM" id="MobiDB-lite"/>
    </source>
</evidence>
<gene>
    <name evidence="2" type="ORF">C6P46_004328</name>
</gene>